<dbReference type="EMBL" id="CAVLEF010000007">
    <property type="protein sequence ID" value="CAK1545841.1"/>
    <property type="molecule type" value="Genomic_DNA"/>
</dbReference>
<keyword evidence="2" id="KW-0732">Signal</keyword>
<evidence type="ECO:0000313" key="3">
    <source>
        <dbReference type="EMBL" id="CAK1545841.1"/>
    </source>
</evidence>
<reference evidence="3 4" key="1">
    <citation type="submission" date="2023-11" db="EMBL/GenBank/DDBJ databases">
        <authorList>
            <person name="Okamura Y."/>
        </authorList>
    </citation>
    <scope>NUCLEOTIDE SEQUENCE [LARGE SCALE GENOMIC DNA]</scope>
</reference>
<evidence type="ECO:0000256" key="2">
    <source>
        <dbReference type="SAM" id="SignalP"/>
    </source>
</evidence>
<accession>A0AAV1J8N4</accession>
<comment type="caution">
    <text evidence="3">The sequence shown here is derived from an EMBL/GenBank/DDBJ whole genome shotgun (WGS) entry which is preliminary data.</text>
</comment>
<feature type="chain" id="PRO_5043471823" evidence="2">
    <location>
        <begin position="25"/>
        <end position="136"/>
    </location>
</feature>
<dbReference type="AlphaFoldDB" id="A0AAV1J8N4"/>
<proteinExistence type="predicted"/>
<name>A0AAV1J8N4_9NEOP</name>
<gene>
    <name evidence="3" type="ORF">LNINA_LOCUS5456</name>
</gene>
<sequence length="136" mass="16194">MRAKLFFGFFIVTASILCCEDVYGQILWQVEDYFYNSRDKRSPEIGQKYAESNATQLNGTSLNHKRLLDTFKTRWPVEEWREFRYFTDDYLDLINEHWLQFSPPSEVMQKSLGAIYVLFSTVGCWGNVIVLFMYLR</sequence>
<keyword evidence="1" id="KW-0472">Membrane</keyword>
<feature type="signal peptide" evidence="2">
    <location>
        <begin position="1"/>
        <end position="24"/>
    </location>
</feature>
<organism evidence="3 4">
    <name type="scientific">Leptosia nina</name>
    <dbReference type="NCBI Taxonomy" id="320188"/>
    <lineage>
        <taxon>Eukaryota</taxon>
        <taxon>Metazoa</taxon>
        <taxon>Ecdysozoa</taxon>
        <taxon>Arthropoda</taxon>
        <taxon>Hexapoda</taxon>
        <taxon>Insecta</taxon>
        <taxon>Pterygota</taxon>
        <taxon>Neoptera</taxon>
        <taxon>Endopterygota</taxon>
        <taxon>Lepidoptera</taxon>
        <taxon>Glossata</taxon>
        <taxon>Ditrysia</taxon>
        <taxon>Papilionoidea</taxon>
        <taxon>Pieridae</taxon>
        <taxon>Pierinae</taxon>
        <taxon>Leptosia</taxon>
    </lineage>
</organism>
<protein>
    <submittedName>
        <fullName evidence="3">Uncharacterized protein</fullName>
    </submittedName>
</protein>
<feature type="transmembrane region" description="Helical" evidence="1">
    <location>
        <begin position="113"/>
        <end position="135"/>
    </location>
</feature>
<evidence type="ECO:0000256" key="1">
    <source>
        <dbReference type="SAM" id="Phobius"/>
    </source>
</evidence>
<dbReference type="Proteomes" id="UP001497472">
    <property type="component" value="Unassembled WGS sequence"/>
</dbReference>
<keyword evidence="4" id="KW-1185">Reference proteome</keyword>
<keyword evidence="1" id="KW-1133">Transmembrane helix</keyword>
<evidence type="ECO:0000313" key="4">
    <source>
        <dbReference type="Proteomes" id="UP001497472"/>
    </source>
</evidence>
<keyword evidence="1" id="KW-0812">Transmembrane</keyword>